<dbReference type="Proteomes" id="UP000199409">
    <property type="component" value="Unassembled WGS sequence"/>
</dbReference>
<feature type="transmembrane region" description="Helical" evidence="1">
    <location>
        <begin position="6"/>
        <end position="23"/>
    </location>
</feature>
<proteinExistence type="predicted"/>
<name>A0A1H3XPQ7_9BACT</name>
<protein>
    <submittedName>
        <fullName evidence="2">Uncharacterized protein</fullName>
    </submittedName>
</protein>
<keyword evidence="1" id="KW-1133">Transmembrane helix</keyword>
<keyword evidence="3" id="KW-1185">Reference proteome</keyword>
<evidence type="ECO:0000313" key="3">
    <source>
        <dbReference type="Proteomes" id="UP000199409"/>
    </source>
</evidence>
<dbReference type="AlphaFoldDB" id="A0A1H3XPQ7"/>
<dbReference type="RefSeq" id="WP_092345402.1">
    <property type="nucleotide sequence ID" value="NZ_FNQN01000002.1"/>
</dbReference>
<dbReference type="EMBL" id="FNQN01000002">
    <property type="protein sequence ID" value="SEA00881.1"/>
    <property type="molecule type" value="Genomic_DNA"/>
</dbReference>
<evidence type="ECO:0000313" key="2">
    <source>
        <dbReference type="EMBL" id="SEA00881.1"/>
    </source>
</evidence>
<sequence length="105" mass="11798">MFVWKGWGIVVPLIYLLLTTGVREVLNTAGMDDDWALTAGIVLSAISLWFIGKKLNDPGKGKRVIDVDTGEEMLLVNTHTFFWIKAEYWAFIVPILLAAIAFSQR</sequence>
<organism evidence="2 3">
    <name type="scientific">Desulfuromusa kysingii</name>
    <dbReference type="NCBI Taxonomy" id="37625"/>
    <lineage>
        <taxon>Bacteria</taxon>
        <taxon>Pseudomonadati</taxon>
        <taxon>Thermodesulfobacteriota</taxon>
        <taxon>Desulfuromonadia</taxon>
        <taxon>Desulfuromonadales</taxon>
        <taxon>Geopsychrobacteraceae</taxon>
        <taxon>Desulfuromusa</taxon>
    </lineage>
</organism>
<keyword evidence="1" id="KW-0812">Transmembrane</keyword>
<evidence type="ECO:0000256" key="1">
    <source>
        <dbReference type="SAM" id="Phobius"/>
    </source>
</evidence>
<gene>
    <name evidence="2" type="ORF">SAMN05660420_01049</name>
</gene>
<dbReference type="OrthoDB" id="769710at2"/>
<keyword evidence="1" id="KW-0472">Membrane</keyword>
<dbReference type="STRING" id="37625.SAMN05660420_01049"/>
<feature type="transmembrane region" description="Helical" evidence="1">
    <location>
        <begin position="35"/>
        <end position="52"/>
    </location>
</feature>
<reference evidence="2 3" key="1">
    <citation type="submission" date="2016-10" db="EMBL/GenBank/DDBJ databases">
        <authorList>
            <person name="de Groot N.N."/>
        </authorList>
    </citation>
    <scope>NUCLEOTIDE SEQUENCE [LARGE SCALE GENOMIC DNA]</scope>
    <source>
        <strain evidence="2 3">DSM 7343</strain>
    </source>
</reference>
<feature type="transmembrane region" description="Helical" evidence="1">
    <location>
        <begin position="82"/>
        <end position="102"/>
    </location>
</feature>
<accession>A0A1H3XPQ7</accession>